<organism evidence="2 3">
    <name type="scientific">Pedobacter psychrophilus</name>
    <dbReference type="NCBI Taxonomy" id="1826909"/>
    <lineage>
        <taxon>Bacteria</taxon>
        <taxon>Pseudomonadati</taxon>
        <taxon>Bacteroidota</taxon>
        <taxon>Sphingobacteriia</taxon>
        <taxon>Sphingobacteriales</taxon>
        <taxon>Sphingobacteriaceae</taxon>
        <taxon>Pedobacter</taxon>
    </lineage>
</organism>
<dbReference type="PANTHER" id="PTHR43640:SF1">
    <property type="entry name" value="THIOREDOXIN-DEPENDENT PEROXIREDOXIN"/>
    <property type="match status" value="1"/>
</dbReference>
<dbReference type="Gene3D" id="3.40.30.10">
    <property type="entry name" value="Glutaredoxin"/>
    <property type="match status" value="1"/>
</dbReference>
<dbReference type="AlphaFoldDB" id="A0A179DK23"/>
<dbReference type="InterPro" id="IPR013766">
    <property type="entry name" value="Thioredoxin_domain"/>
</dbReference>
<gene>
    <name evidence="2" type="ORF">A5893_07390</name>
</gene>
<protein>
    <recommendedName>
        <fullName evidence="1">Thioredoxin domain-containing protein</fullName>
    </recommendedName>
</protein>
<dbReference type="InterPro" id="IPR047262">
    <property type="entry name" value="PRX-like1"/>
</dbReference>
<dbReference type="SUPFAM" id="SSF52833">
    <property type="entry name" value="Thioredoxin-like"/>
    <property type="match status" value="1"/>
</dbReference>
<evidence type="ECO:0000259" key="1">
    <source>
        <dbReference type="PROSITE" id="PS51352"/>
    </source>
</evidence>
<dbReference type="PROSITE" id="PS51352">
    <property type="entry name" value="THIOREDOXIN_2"/>
    <property type="match status" value="1"/>
</dbReference>
<feature type="domain" description="Thioredoxin" evidence="1">
    <location>
        <begin position="40"/>
        <end position="200"/>
    </location>
</feature>
<comment type="caution">
    <text evidence="2">The sequence shown here is derived from an EMBL/GenBank/DDBJ whole genome shotgun (WGS) entry which is preliminary data.</text>
</comment>
<dbReference type="GO" id="GO:0016491">
    <property type="term" value="F:oxidoreductase activity"/>
    <property type="evidence" value="ECO:0007669"/>
    <property type="project" value="InterPro"/>
</dbReference>
<dbReference type="PANTHER" id="PTHR43640">
    <property type="entry name" value="OS07G0260300 PROTEIN"/>
    <property type="match status" value="1"/>
</dbReference>
<dbReference type="Pfam" id="PF00578">
    <property type="entry name" value="AhpC-TSA"/>
    <property type="match status" value="1"/>
</dbReference>
<dbReference type="GO" id="GO:0016209">
    <property type="term" value="F:antioxidant activity"/>
    <property type="evidence" value="ECO:0007669"/>
    <property type="project" value="InterPro"/>
</dbReference>
<dbReference type="EMBL" id="LWHJ01000022">
    <property type="protein sequence ID" value="OAQ40753.1"/>
    <property type="molecule type" value="Genomic_DNA"/>
</dbReference>
<proteinExistence type="predicted"/>
<accession>A0A179DK23</accession>
<dbReference type="InterPro" id="IPR000866">
    <property type="entry name" value="AhpC/TSA"/>
</dbReference>
<name>A0A179DK23_9SPHI</name>
<keyword evidence="3" id="KW-1185">Reference proteome</keyword>
<evidence type="ECO:0000313" key="2">
    <source>
        <dbReference type="EMBL" id="OAQ40753.1"/>
    </source>
</evidence>
<dbReference type="InterPro" id="IPR036249">
    <property type="entry name" value="Thioredoxin-like_sf"/>
</dbReference>
<sequence>MAAQLNGKMKNNFIRFQILVICFLAISFSSKAGIFNTDTLHLGSKVTGFNLPNTVPNQAKMVSLDDYKSQKGVVIIFMTNGCYHCIKYRQRIKDLHTQNSKNGFPVITLNPSNPSYAFEETTQEMVKNAIKENYEFPYLQDSTQEVTKNYGLRSTPTAYILQLKGNDWILKYKGPIDNDMENKKKEKINFVQNVLDALVHHKKDVIYPMRS</sequence>
<reference evidence="2 3" key="1">
    <citation type="submission" date="2016-04" db="EMBL/GenBank/DDBJ databases">
        <authorList>
            <person name="Evans L.H."/>
            <person name="Alamgir A."/>
            <person name="Owens N."/>
            <person name="Weber N.D."/>
            <person name="Virtaneva K."/>
            <person name="Barbian K."/>
            <person name="Babar A."/>
            <person name="Rosenke K."/>
        </authorList>
    </citation>
    <scope>NUCLEOTIDE SEQUENCE [LARGE SCALE GENOMIC DNA]</scope>
    <source>
        <strain evidence="2 3">CCM 8644</strain>
    </source>
</reference>
<dbReference type="STRING" id="1826909.A5893_07390"/>
<dbReference type="Proteomes" id="UP000078459">
    <property type="component" value="Unassembled WGS sequence"/>
</dbReference>
<reference evidence="2 3" key="2">
    <citation type="submission" date="2016-06" db="EMBL/GenBank/DDBJ databases">
        <title>Pedobacter psychrophilus sp. nov., isolated from Antarctic fragmentary rock.</title>
        <authorList>
            <person name="Svec P."/>
        </authorList>
    </citation>
    <scope>NUCLEOTIDE SEQUENCE [LARGE SCALE GENOMIC DNA]</scope>
    <source>
        <strain evidence="2 3">CCM 8644</strain>
    </source>
</reference>
<evidence type="ECO:0000313" key="3">
    <source>
        <dbReference type="Proteomes" id="UP000078459"/>
    </source>
</evidence>